<proteinExistence type="predicted"/>
<dbReference type="STRING" id="1548207.AXK11_08645"/>
<evidence type="ECO:0000313" key="7">
    <source>
        <dbReference type="Proteomes" id="UP000070058"/>
    </source>
</evidence>
<sequence>MNTPRLREPLLAGFGLLLAISLGGCATEGSRALEVQQTRAATSAGSYRGERAPISVGKFDNLSQYMRGIFSDGQDRVGGQAQTILIGHLQRTGRFSVLDRSNLSEIAQEAGFNKKETQIKGARYVITGDVTEFGRKAHGDHQLWGVLGRGKKQVAYSKVTLNVVDTHTSEVVFSASGSGEYSLSNREVIGFGGTAGYDATLTGKVLDLSIREAVDGLITGLENGGWRL</sequence>
<keyword evidence="4" id="KW-0564">Palmitate</keyword>
<evidence type="ECO:0000256" key="2">
    <source>
        <dbReference type="ARBA" id="ARBA00022729"/>
    </source>
</evidence>
<keyword evidence="1" id="KW-1003">Cell membrane</keyword>
<dbReference type="PANTHER" id="PTHR41164">
    <property type="entry name" value="CURLI PRODUCTION ASSEMBLY/TRANSPORT COMPONENT CSGG"/>
    <property type="match status" value="1"/>
</dbReference>
<evidence type="ECO:0000313" key="6">
    <source>
        <dbReference type="EMBL" id="KXU34368.1"/>
    </source>
</evidence>
<organism evidence="6 7">
    <name type="scientific">Cephaloticoccus primus</name>
    <dbReference type="NCBI Taxonomy" id="1548207"/>
    <lineage>
        <taxon>Bacteria</taxon>
        <taxon>Pseudomonadati</taxon>
        <taxon>Verrucomicrobiota</taxon>
        <taxon>Opitutia</taxon>
        <taxon>Opitutales</taxon>
        <taxon>Opitutaceae</taxon>
        <taxon>Cephaloticoccus</taxon>
    </lineage>
</organism>
<keyword evidence="2" id="KW-0732">Signal</keyword>
<keyword evidence="3" id="KW-0472">Membrane</keyword>
<evidence type="ECO:0000256" key="4">
    <source>
        <dbReference type="ARBA" id="ARBA00023139"/>
    </source>
</evidence>
<dbReference type="AlphaFoldDB" id="A0A139SIG2"/>
<evidence type="ECO:0000256" key="5">
    <source>
        <dbReference type="ARBA" id="ARBA00023288"/>
    </source>
</evidence>
<dbReference type="InterPro" id="IPR005534">
    <property type="entry name" value="Curli_assmbl/transp-comp_CsgG"/>
</dbReference>
<keyword evidence="7" id="KW-1185">Reference proteome</keyword>
<name>A0A139SIG2_9BACT</name>
<protein>
    <recommendedName>
        <fullName evidence="8">Curli production assembly protein CsgG</fullName>
    </recommendedName>
</protein>
<keyword evidence="5" id="KW-0449">Lipoprotein</keyword>
<dbReference type="Proteomes" id="UP000070058">
    <property type="component" value="Unassembled WGS sequence"/>
</dbReference>
<dbReference type="EMBL" id="LSZQ01000066">
    <property type="protein sequence ID" value="KXU34368.1"/>
    <property type="molecule type" value="Genomic_DNA"/>
</dbReference>
<dbReference type="OrthoDB" id="9793163at2"/>
<dbReference type="SUPFAM" id="SSF52964">
    <property type="entry name" value="TolB, N-terminal domain"/>
    <property type="match status" value="1"/>
</dbReference>
<reference evidence="7" key="1">
    <citation type="submission" date="2016-02" db="EMBL/GenBank/DDBJ databases">
        <authorList>
            <person name="Sanders J.G."/>
            <person name="Lin J.Y."/>
            <person name="Wertz J.T."/>
            <person name="Russell J.A."/>
            <person name="Moreau C.S."/>
            <person name="Powell S."/>
        </authorList>
    </citation>
    <scope>NUCLEOTIDE SEQUENCE [LARGE SCALE GENOMIC DNA]</scope>
    <source>
        <strain evidence="7">CAG34</strain>
    </source>
</reference>
<evidence type="ECO:0000256" key="1">
    <source>
        <dbReference type="ARBA" id="ARBA00022475"/>
    </source>
</evidence>
<dbReference type="GO" id="GO:0030288">
    <property type="term" value="C:outer membrane-bounded periplasmic space"/>
    <property type="evidence" value="ECO:0007669"/>
    <property type="project" value="InterPro"/>
</dbReference>
<evidence type="ECO:0008006" key="8">
    <source>
        <dbReference type="Google" id="ProtNLM"/>
    </source>
</evidence>
<dbReference type="RefSeq" id="WP_068631260.1">
    <property type="nucleotide sequence ID" value="NZ_LSZQ01000066.1"/>
</dbReference>
<evidence type="ECO:0000256" key="3">
    <source>
        <dbReference type="ARBA" id="ARBA00023136"/>
    </source>
</evidence>
<dbReference type="Gene3D" id="3.40.50.10610">
    <property type="entry name" value="ABC-type transport auxiliary lipoprotein component"/>
    <property type="match status" value="1"/>
</dbReference>
<comment type="caution">
    <text evidence="6">The sequence shown here is derived from an EMBL/GenBank/DDBJ whole genome shotgun (WGS) entry which is preliminary data.</text>
</comment>
<dbReference type="PROSITE" id="PS51257">
    <property type="entry name" value="PROKAR_LIPOPROTEIN"/>
    <property type="match status" value="1"/>
</dbReference>
<gene>
    <name evidence="6" type="ORF">AXK11_08645</name>
</gene>
<dbReference type="PANTHER" id="PTHR41164:SF1">
    <property type="entry name" value="CURLI PRODUCTION ASSEMBLY_TRANSPORT COMPONENT CSGG"/>
    <property type="match status" value="1"/>
</dbReference>
<dbReference type="Pfam" id="PF03783">
    <property type="entry name" value="CsgG"/>
    <property type="match status" value="1"/>
</dbReference>
<accession>A0A139SIG2</accession>